<evidence type="ECO:0000256" key="3">
    <source>
        <dbReference type="ARBA" id="ARBA00022695"/>
    </source>
</evidence>
<dbReference type="InterPro" id="IPR015947">
    <property type="entry name" value="PUA-like_sf"/>
</dbReference>
<dbReference type="InterPro" id="IPR025980">
    <property type="entry name" value="ATP-Sase_PUA-like_dom"/>
</dbReference>
<dbReference type="CDD" id="cd00517">
    <property type="entry name" value="ATPS"/>
    <property type="match status" value="1"/>
</dbReference>
<evidence type="ECO:0000313" key="10">
    <source>
        <dbReference type="EMBL" id="KKO11379.1"/>
    </source>
</evidence>
<feature type="domain" description="Sulphate adenylyltransferase catalytic" evidence="8">
    <location>
        <begin position="173"/>
        <end position="387"/>
    </location>
</feature>
<keyword evidence="4" id="KW-0547">Nucleotide-binding</keyword>
<dbReference type="GO" id="GO:0010134">
    <property type="term" value="P:sulfate assimilation via adenylyl sulfate reduction"/>
    <property type="evidence" value="ECO:0007669"/>
    <property type="project" value="TreeGrafter"/>
</dbReference>
<dbReference type="InterPro" id="IPR014729">
    <property type="entry name" value="Rossmann-like_a/b/a_fold"/>
</dbReference>
<dbReference type="AlphaFoldDB" id="A0A0F9Z2P5"/>
<dbReference type="EMBL" id="LAZR01000003">
    <property type="protein sequence ID" value="KKO11379.1"/>
    <property type="molecule type" value="Genomic_DNA"/>
</dbReference>
<evidence type="ECO:0000256" key="2">
    <source>
        <dbReference type="ARBA" id="ARBA00022679"/>
    </source>
</evidence>
<dbReference type="SUPFAM" id="SSF52540">
    <property type="entry name" value="P-loop containing nucleoside triphosphate hydrolases"/>
    <property type="match status" value="1"/>
</dbReference>
<dbReference type="InterPro" id="IPR050512">
    <property type="entry name" value="Sulf_AdTrans/APS_kinase"/>
</dbReference>
<dbReference type="Pfam" id="PF14306">
    <property type="entry name" value="PUA_2"/>
    <property type="match status" value="1"/>
</dbReference>
<evidence type="ECO:0000256" key="6">
    <source>
        <dbReference type="ARBA" id="ARBA00024327"/>
    </source>
</evidence>
<dbReference type="FunFam" id="3.40.50.300:FF:000802">
    <property type="entry name" value="Sulfate adenylyltransferase"/>
    <property type="match status" value="1"/>
</dbReference>
<dbReference type="GO" id="GO:0005524">
    <property type="term" value="F:ATP binding"/>
    <property type="evidence" value="ECO:0007669"/>
    <property type="project" value="UniProtKB-KW"/>
</dbReference>
<feature type="domain" description="ATP-sulfurylase PUA-like" evidence="9">
    <location>
        <begin position="7"/>
        <end position="164"/>
    </location>
</feature>
<gene>
    <name evidence="10" type="ORF">LCGC14_0018600</name>
</gene>
<dbReference type="NCBIfam" id="NF004040">
    <property type="entry name" value="PRK05537.1"/>
    <property type="match status" value="1"/>
</dbReference>
<keyword evidence="2" id="KW-0808">Transferase</keyword>
<feature type="domain" description="APS kinase" evidence="7">
    <location>
        <begin position="395"/>
        <end position="545"/>
    </location>
</feature>
<dbReference type="GO" id="GO:0005737">
    <property type="term" value="C:cytoplasm"/>
    <property type="evidence" value="ECO:0007669"/>
    <property type="project" value="TreeGrafter"/>
</dbReference>
<keyword evidence="3" id="KW-0548">Nucleotidyltransferase</keyword>
<dbReference type="GO" id="GO:0004781">
    <property type="term" value="F:sulfate adenylyltransferase (ATP) activity"/>
    <property type="evidence" value="ECO:0007669"/>
    <property type="project" value="InterPro"/>
</dbReference>
<comment type="caution">
    <text evidence="10">The sequence shown here is derived from an EMBL/GenBank/DDBJ whole genome shotgun (WGS) entry which is preliminary data.</text>
</comment>
<dbReference type="GO" id="GO:0019379">
    <property type="term" value="P:sulfate assimilation, phosphoadenylyl sulfate reduction by phosphoadenylyl-sulfate reductase (thioredoxin)"/>
    <property type="evidence" value="ECO:0007669"/>
    <property type="project" value="TreeGrafter"/>
</dbReference>
<dbReference type="InterPro" id="IPR002650">
    <property type="entry name" value="Sulphate_adenylyltransferase"/>
</dbReference>
<organism evidence="10">
    <name type="scientific">marine sediment metagenome</name>
    <dbReference type="NCBI Taxonomy" id="412755"/>
    <lineage>
        <taxon>unclassified sequences</taxon>
        <taxon>metagenomes</taxon>
        <taxon>ecological metagenomes</taxon>
    </lineage>
</organism>
<dbReference type="CDD" id="cd02027">
    <property type="entry name" value="APSK"/>
    <property type="match status" value="1"/>
</dbReference>
<dbReference type="NCBIfam" id="TIGR00339">
    <property type="entry name" value="sopT"/>
    <property type="match status" value="1"/>
</dbReference>
<dbReference type="InterPro" id="IPR059117">
    <property type="entry name" value="APS_kinase_dom"/>
</dbReference>
<dbReference type="Gene3D" id="3.40.50.620">
    <property type="entry name" value="HUPs"/>
    <property type="match status" value="1"/>
</dbReference>
<dbReference type="SUPFAM" id="SSF52374">
    <property type="entry name" value="Nucleotidylyl transferase"/>
    <property type="match status" value="1"/>
</dbReference>
<evidence type="ECO:0000259" key="9">
    <source>
        <dbReference type="Pfam" id="PF14306"/>
    </source>
</evidence>
<dbReference type="InterPro" id="IPR024951">
    <property type="entry name" value="Sulfurylase_cat_dom"/>
</dbReference>
<protein>
    <submittedName>
        <fullName evidence="10">Uncharacterized protein</fullName>
    </submittedName>
</protein>
<comment type="pathway">
    <text evidence="6">Sulfur metabolism; hydrogen sulfide biosynthesis; sulfite from sulfate.</text>
</comment>
<dbReference type="InterPro" id="IPR027417">
    <property type="entry name" value="P-loop_NTPase"/>
</dbReference>
<comment type="catalytic activity">
    <reaction evidence="1">
        <text>adenosine 5'-phosphosulfate + ATP = 3'-phosphoadenylyl sulfate + ADP + H(+)</text>
        <dbReference type="Rhea" id="RHEA:24152"/>
        <dbReference type="ChEBI" id="CHEBI:15378"/>
        <dbReference type="ChEBI" id="CHEBI:30616"/>
        <dbReference type="ChEBI" id="CHEBI:58243"/>
        <dbReference type="ChEBI" id="CHEBI:58339"/>
        <dbReference type="ChEBI" id="CHEBI:456216"/>
        <dbReference type="EC" id="2.7.1.25"/>
    </reaction>
</comment>
<dbReference type="Gene3D" id="3.40.50.300">
    <property type="entry name" value="P-loop containing nucleotide triphosphate hydrolases"/>
    <property type="match status" value="1"/>
</dbReference>
<evidence type="ECO:0000256" key="1">
    <source>
        <dbReference type="ARBA" id="ARBA00001823"/>
    </source>
</evidence>
<dbReference type="Gene3D" id="3.10.400.10">
    <property type="entry name" value="Sulfate adenylyltransferase"/>
    <property type="match status" value="1"/>
</dbReference>
<sequence>MPAHLNTPYGDELVDLLVSPERAAELKEQSRDWPSWVLTPRQMCDLELLMVGGFSPLRGFMTKADYEGVCKDMRLADGTLWPMPITLDIPQEASEGLEAGGKLALRTPEGIMLAVLTVADVWKPDLKAEAKQVFGTDNPEHPAVAYLLNSSNPVYVGGAIEGVERPHHYDFPEIRTTPAQLRERFASLGWRQVVAFQTRNPMHRAHQELTFRAARELEANLLIHPVVGMTKPGDVDHYTRVRCYQSLLKHYPHHTVMLSLLPLAMRMGGPREAVWHAIIRRNYGCTHLIVGRDHAGPGSDSKGKPFYGPYDAQELLQTHQDEIGMTMVPFKMMVYAPDKDDYMPIDEVPEGTETKSLSGTELRERLAEGREIPTWFSFPEVIEELRRTHPPRSGQGFTVFFTGLPSSGKSTLANILLVKLLEIGGRPVTLLDGDLVRTHLSSELGFSKEHRDINIRRIGWVASEITKNRGIAVCAPIAPYDNIRKEVRQMIGLVGGFVLVHVSTPVDVCEQRDRKGLYAKARAGIIKEFTGISDPYEEPTDAEMAFDTVAQSSQEAVQQILLHLEKEGYIAPAPEGHA</sequence>
<name>A0A0F9Z2P5_9ZZZZ</name>
<dbReference type="Pfam" id="PF01747">
    <property type="entry name" value="ATP-sulfurylase"/>
    <property type="match status" value="1"/>
</dbReference>
<dbReference type="PANTHER" id="PTHR42700:SF1">
    <property type="entry name" value="SULFATE ADENYLYLTRANSFERASE"/>
    <property type="match status" value="1"/>
</dbReference>
<dbReference type="FunFam" id="3.40.50.620:FF:000052">
    <property type="entry name" value="Sulfate adenylyltransferase"/>
    <property type="match status" value="1"/>
</dbReference>
<evidence type="ECO:0000256" key="4">
    <source>
        <dbReference type="ARBA" id="ARBA00022741"/>
    </source>
</evidence>
<dbReference type="PANTHER" id="PTHR42700">
    <property type="entry name" value="SULFATE ADENYLYLTRANSFERASE"/>
    <property type="match status" value="1"/>
</dbReference>
<dbReference type="Pfam" id="PF01583">
    <property type="entry name" value="APS_kinase"/>
    <property type="match status" value="1"/>
</dbReference>
<dbReference type="InterPro" id="IPR002891">
    <property type="entry name" value="APS"/>
</dbReference>
<evidence type="ECO:0000259" key="7">
    <source>
        <dbReference type="Pfam" id="PF01583"/>
    </source>
</evidence>
<dbReference type="NCBIfam" id="TIGR00455">
    <property type="entry name" value="apsK"/>
    <property type="match status" value="1"/>
</dbReference>
<reference evidence="10" key="1">
    <citation type="journal article" date="2015" name="Nature">
        <title>Complex archaea that bridge the gap between prokaryotes and eukaryotes.</title>
        <authorList>
            <person name="Spang A."/>
            <person name="Saw J.H."/>
            <person name="Jorgensen S.L."/>
            <person name="Zaremba-Niedzwiedzka K."/>
            <person name="Martijn J."/>
            <person name="Lind A.E."/>
            <person name="van Eijk R."/>
            <person name="Schleper C."/>
            <person name="Guy L."/>
            <person name="Ettema T.J."/>
        </authorList>
    </citation>
    <scope>NUCLEOTIDE SEQUENCE</scope>
</reference>
<dbReference type="GO" id="GO:0004020">
    <property type="term" value="F:adenylylsulfate kinase activity"/>
    <property type="evidence" value="ECO:0007669"/>
    <property type="project" value="UniProtKB-EC"/>
</dbReference>
<proteinExistence type="predicted"/>
<dbReference type="SUPFAM" id="SSF88697">
    <property type="entry name" value="PUA domain-like"/>
    <property type="match status" value="1"/>
</dbReference>
<evidence type="ECO:0000256" key="5">
    <source>
        <dbReference type="ARBA" id="ARBA00022840"/>
    </source>
</evidence>
<evidence type="ECO:0000259" key="8">
    <source>
        <dbReference type="Pfam" id="PF01747"/>
    </source>
</evidence>
<dbReference type="NCBIfam" id="NF003013">
    <property type="entry name" value="PRK03846.1"/>
    <property type="match status" value="1"/>
</dbReference>
<keyword evidence="5" id="KW-0067">ATP-binding</keyword>
<accession>A0A0F9Z2P5</accession>